<accession>A0ABQ3ZLB5</accession>
<comment type="caution">
    <text evidence="1">The sequence shown here is derived from an EMBL/GenBank/DDBJ whole genome shotgun (WGS) entry which is preliminary data.</text>
</comment>
<evidence type="ECO:0000313" key="2">
    <source>
        <dbReference type="Proteomes" id="UP000603200"/>
    </source>
</evidence>
<dbReference type="EMBL" id="BOMN01000028">
    <property type="protein sequence ID" value="GIE19317.1"/>
    <property type="molecule type" value="Genomic_DNA"/>
</dbReference>
<keyword evidence="2" id="KW-1185">Reference proteome</keyword>
<dbReference type="RefSeq" id="WP_203836551.1">
    <property type="nucleotide sequence ID" value="NZ_BAAATV010000005.1"/>
</dbReference>
<name>A0ABQ3ZLB5_9ACTN</name>
<sequence>MTYRQDLWEIAAENHGIVGADAFLESDTVLGMFDLALVNPPRTKPRSPTP</sequence>
<protein>
    <submittedName>
        <fullName evidence="1">Uncharacterized protein</fullName>
    </submittedName>
</protein>
<organism evidence="1 2">
    <name type="scientific">Winogradskya humida</name>
    <dbReference type="NCBI Taxonomy" id="113566"/>
    <lineage>
        <taxon>Bacteria</taxon>
        <taxon>Bacillati</taxon>
        <taxon>Actinomycetota</taxon>
        <taxon>Actinomycetes</taxon>
        <taxon>Micromonosporales</taxon>
        <taxon>Micromonosporaceae</taxon>
        <taxon>Winogradskya</taxon>
    </lineage>
</organism>
<evidence type="ECO:0000313" key="1">
    <source>
        <dbReference type="EMBL" id="GIE19317.1"/>
    </source>
</evidence>
<proteinExistence type="predicted"/>
<reference evidence="1 2" key="1">
    <citation type="submission" date="2021-01" db="EMBL/GenBank/DDBJ databases">
        <title>Whole genome shotgun sequence of Actinoplanes humidus NBRC 14915.</title>
        <authorList>
            <person name="Komaki H."/>
            <person name="Tamura T."/>
        </authorList>
    </citation>
    <scope>NUCLEOTIDE SEQUENCE [LARGE SCALE GENOMIC DNA]</scope>
    <source>
        <strain evidence="1 2">NBRC 14915</strain>
    </source>
</reference>
<dbReference type="Proteomes" id="UP000603200">
    <property type="component" value="Unassembled WGS sequence"/>
</dbReference>
<gene>
    <name evidence="1" type="ORF">Ahu01nite_024190</name>
</gene>